<evidence type="ECO:0000313" key="3">
    <source>
        <dbReference type="EMBL" id="SEU33217.1"/>
    </source>
</evidence>
<name>A0A1I0L1J8_9BACT</name>
<gene>
    <name evidence="3" type="ORF">SAMN05443639_11769</name>
</gene>
<evidence type="ECO:0000259" key="1">
    <source>
        <dbReference type="Pfam" id="PF03235"/>
    </source>
</evidence>
<dbReference type="InterPro" id="IPR011089">
    <property type="entry name" value="GmrSD_C"/>
</dbReference>
<dbReference type="Pfam" id="PF03235">
    <property type="entry name" value="GmrSD_N"/>
    <property type="match status" value="1"/>
</dbReference>
<reference evidence="4" key="1">
    <citation type="submission" date="2016-10" db="EMBL/GenBank/DDBJ databases">
        <authorList>
            <person name="Varghese N."/>
            <person name="Submissions S."/>
        </authorList>
    </citation>
    <scope>NUCLEOTIDE SEQUENCE [LARGE SCALE GENOMIC DNA]</scope>
    <source>
        <strain evidence="4">DSM 16858</strain>
    </source>
</reference>
<keyword evidence="4" id="KW-1185">Reference proteome</keyword>
<dbReference type="RefSeq" id="WP_093524912.1">
    <property type="nucleotide sequence ID" value="NZ_FOIJ01000017.1"/>
</dbReference>
<feature type="domain" description="GmrSD restriction endonucleases N-terminal" evidence="1">
    <location>
        <begin position="8"/>
        <end position="256"/>
    </location>
</feature>
<accession>A0A1I0L1J8</accession>
<evidence type="ECO:0000313" key="4">
    <source>
        <dbReference type="Proteomes" id="UP000199181"/>
    </source>
</evidence>
<proteinExistence type="predicted"/>
<dbReference type="PANTHER" id="PTHR35149">
    <property type="entry name" value="SLL5132 PROTEIN"/>
    <property type="match status" value="1"/>
</dbReference>
<dbReference type="AlphaFoldDB" id="A0A1I0L1J8"/>
<dbReference type="PANTHER" id="PTHR35149:SF1">
    <property type="entry name" value="DUF5655 DOMAIN-CONTAINING PROTEIN"/>
    <property type="match status" value="1"/>
</dbReference>
<feature type="domain" description="GmrSD restriction endonucleases C-terminal" evidence="2">
    <location>
        <begin position="459"/>
        <end position="603"/>
    </location>
</feature>
<protein>
    <submittedName>
        <fullName evidence="3">Uncharacterized conserved protein, contains ParB-like and HNH nuclease domains</fullName>
    </submittedName>
</protein>
<sequence>MQVQKTTIESLFTHERRYVIPLFQRSYVWTEENQWSPLWDDLREFAERELEIIKSGKSPEQQWRPHFLGAIVLQPRAVSGDHLPELDVIDGQQRLTTLQLFLVVLHDIAKAHGDTATAKWASSRTENGNALVNIDVEKYKVWPTQRDQAQFIELFTAGSRGALETKYPAKIGRRKAERPVMVEAYLFFYRAIEDWFAAQGGDAVTCGKALRLTLQRRMELVQIDLEANENPQEIFETLNARGVPLLASDLLRNFIFLRTKNPSQLHQKYWARFDEPDNAAAPEGLRFWEVEERQGRLSRARLDLFVQHYLAMMLGRDVRIGELFREYKNWIEQQKPFAAIEDELQNFVRYADHFRALLRPDINTALGVFAARLRALDISTVYPLVLALLGEPKLSADERQGIFTDIESFLIRRMVCGRPTKSYTRKFLDLLRDFRNAGALTRGDFRKLLAAGSADVFDWPSDKEFESAWDTVNAYKSLKPERVEMVLRAIELSSRSSKSEPIVLKEGALTIEHVMPQQWEQHWPLPANTDDVAAREAREEAMNAFGNLTLLTQALNSSVSNGPAAQKLPAIVTHSNLELSKWFISRTTWTEDDIRERTRSLFKKAVLLWPRP</sequence>
<dbReference type="Proteomes" id="UP000199181">
    <property type="component" value="Unassembled WGS sequence"/>
</dbReference>
<evidence type="ECO:0000259" key="2">
    <source>
        <dbReference type="Pfam" id="PF07510"/>
    </source>
</evidence>
<organism evidence="3 4">
    <name type="scientific">Stigmatella erecta</name>
    <dbReference type="NCBI Taxonomy" id="83460"/>
    <lineage>
        <taxon>Bacteria</taxon>
        <taxon>Pseudomonadati</taxon>
        <taxon>Myxococcota</taxon>
        <taxon>Myxococcia</taxon>
        <taxon>Myxococcales</taxon>
        <taxon>Cystobacterineae</taxon>
        <taxon>Archangiaceae</taxon>
        <taxon>Stigmatella</taxon>
    </lineage>
</organism>
<dbReference type="InterPro" id="IPR004919">
    <property type="entry name" value="GmrSD_N"/>
</dbReference>
<dbReference type="Pfam" id="PF07510">
    <property type="entry name" value="GmrSD_C"/>
    <property type="match status" value="1"/>
</dbReference>
<dbReference type="EMBL" id="FOIJ01000017">
    <property type="protein sequence ID" value="SEU33217.1"/>
    <property type="molecule type" value="Genomic_DNA"/>
</dbReference>